<dbReference type="EMBL" id="JOKJ01000031">
    <property type="protein sequence ID" value="KEQ03652.1"/>
    <property type="molecule type" value="Genomic_DNA"/>
</dbReference>
<keyword evidence="3" id="KW-1185">Reference proteome</keyword>
<name>A0A922T704_9HYPH</name>
<keyword evidence="1" id="KW-0472">Membrane</keyword>
<protein>
    <submittedName>
        <fullName evidence="2">Uncharacterized protein</fullName>
    </submittedName>
</protein>
<evidence type="ECO:0000313" key="3">
    <source>
        <dbReference type="Proteomes" id="UP000052167"/>
    </source>
</evidence>
<evidence type="ECO:0000313" key="2">
    <source>
        <dbReference type="EMBL" id="KEQ03652.1"/>
    </source>
</evidence>
<dbReference type="OrthoDB" id="8374816at2"/>
<dbReference type="Proteomes" id="UP000052167">
    <property type="component" value="Unassembled WGS sequence"/>
</dbReference>
<dbReference type="AlphaFoldDB" id="A0A922T704"/>
<accession>A0A922T704</accession>
<dbReference type="RefSeq" id="WP_037169018.1">
    <property type="nucleotide sequence ID" value="NZ_CAJXID010000014.1"/>
</dbReference>
<keyword evidence="1" id="KW-0812">Transmembrane</keyword>
<proteinExistence type="predicted"/>
<reference evidence="2 3" key="1">
    <citation type="submission" date="2014-06" db="EMBL/GenBank/DDBJ databases">
        <title>Rhizobium pelagicum/R2-400B4.</title>
        <authorList>
            <person name="Kimes N.E."/>
            <person name="Lopez-Perez M."/>
        </authorList>
    </citation>
    <scope>NUCLEOTIDE SEQUENCE [LARGE SCALE GENOMIC DNA]</scope>
    <source>
        <strain evidence="2 3">R2-400B4</strain>
    </source>
</reference>
<keyword evidence="1" id="KW-1133">Transmembrane helix</keyword>
<organism evidence="2 3">
    <name type="scientific">Pseudorhizobium pelagicum</name>
    <dbReference type="NCBI Taxonomy" id="1509405"/>
    <lineage>
        <taxon>Bacteria</taxon>
        <taxon>Pseudomonadati</taxon>
        <taxon>Pseudomonadota</taxon>
        <taxon>Alphaproteobacteria</taxon>
        <taxon>Hyphomicrobiales</taxon>
        <taxon>Rhizobiaceae</taxon>
        <taxon>Rhizobium/Agrobacterium group</taxon>
        <taxon>Pseudorhizobium</taxon>
    </lineage>
</organism>
<comment type="caution">
    <text evidence="2">The sequence shown here is derived from an EMBL/GenBank/DDBJ whole genome shotgun (WGS) entry which is preliminary data.</text>
</comment>
<evidence type="ECO:0000256" key="1">
    <source>
        <dbReference type="SAM" id="Phobius"/>
    </source>
</evidence>
<feature type="transmembrane region" description="Helical" evidence="1">
    <location>
        <begin position="39"/>
        <end position="59"/>
    </location>
</feature>
<sequence>MKTLLIVLGAIAVLMGVIWMAQGSGIFPYPASSFMIDQSPWIAYGAVLALAGAALIWAARRR</sequence>
<gene>
    <name evidence="2" type="ORF">GV68_16450</name>
</gene>